<feature type="transmembrane region" description="Helical" evidence="1">
    <location>
        <begin position="59"/>
        <end position="82"/>
    </location>
</feature>
<organism evidence="2 3">
    <name type="scientific">Sandaracinus amylolyticus</name>
    <dbReference type="NCBI Taxonomy" id="927083"/>
    <lineage>
        <taxon>Bacteria</taxon>
        <taxon>Pseudomonadati</taxon>
        <taxon>Myxococcota</taxon>
        <taxon>Polyangia</taxon>
        <taxon>Polyangiales</taxon>
        <taxon>Sandaracinaceae</taxon>
        <taxon>Sandaracinus</taxon>
    </lineage>
</organism>
<protein>
    <recommendedName>
        <fullName evidence="4">DUF4386 domain-containing protein</fullName>
    </recommendedName>
</protein>
<dbReference type="KEGG" id="samy:DB32_002387"/>
<evidence type="ECO:0000313" key="3">
    <source>
        <dbReference type="Proteomes" id="UP000034883"/>
    </source>
</evidence>
<feature type="transmembrane region" description="Helical" evidence="1">
    <location>
        <begin position="17"/>
        <end position="39"/>
    </location>
</feature>
<keyword evidence="1" id="KW-0812">Transmembrane</keyword>
<dbReference type="RefSeq" id="WP_053232499.1">
    <property type="nucleotide sequence ID" value="NZ_CP011125.1"/>
</dbReference>
<feature type="transmembrane region" description="Helical" evidence="1">
    <location>
        <begin position="159"/>
        <end position="181"/>
    </location>
</feature>
<sequence>MTDEATSLRTRARIAGLLYLVPTFCGPFSMMFVPSAIVVPGDAEATTAQLIASEALLRAGLLGHVAIVLSEIALTAVLFTLFRRVSLDIAVTATFARLAMTVVQAVNLLPLLAALQRPGDALALFELHASGVHVWEPLFGLHCLALGVLVMRAGWAPKVLGALLVIASFGYSLNGIGHLVAPSGAPVYAVIVGVAALIGEVPFVLWLVFARPRAQ</sequence>
<accession>A0A0F6YIK7</accession>
<dbReference type="Pfam" id="PF14329">
    <property type="entry name" value="DUF4386"/>
    <property type="match status" value="1"/>
</dbReference>
<keyword evidence="1" id="KW-1133">Transmembrane helix</keyword>
<evidence type="ECO:0000313" key="2">
    <source>
        <dbReference type="EMBL" id="AKF05238.1"/>
    </source>
</evidence>
<reference evidence="2 3" key="1">
    <citation type="submission" date="2015-03" db="EMBL/GenBank/DDBJ databases">
        <title>Genome assembly of Sandaracinus amylolyticus DSM 53668.</title>
        <authorList>
            <person name="Sharma G."/>
            <person name="Subramanian S."/>
        </authorList>
    </citation>
    <scope>NUCLEOTIDE SEQUENCE [LARGE SCALE GENOMIC DNA]</scope>
    <source>
        <strain evidence="2 3">DSM 53668</strain>
    </source>
</reference>
<dbReference type="EMBL" id="CP011125">
    <property type="protein sequence ID" value="AKF05238.1"/>
    <property type="molecule type" value="Genomic_DNA"/>
</dbReference>
<keyword evidence="1" id="KW-0472">Membrane</keyword>
<dbReference type="OrthoDB" id="5421633at2"/>
<keyword evidence="3" id="KW-1185">Reference proteome</keyword>
<evidence type="ECO:0008006" key="4">
    <source>
        <dbReference type="Google" id="ProtNLM"/>
    </source>
</evidence>
<dbReference type="InterPro" id="IPR025495">
    <property type="entry name" value="DUF4386"/>
</dbReference>
<feature type="transmembrane region" description="Helical" evidence="1">
    <location>
        <begin position="94"/>
        <end position="114"/>
    </location>
</feature>
<gene>
    <name evidence="2" type="ORF">DB32_002387</name>
</gene>
<feature type="transmembrane region" description="Helical" evidence="1">
    <location>
        <begin position="187"/>
        <end position="209"/>
    </location>
</feature>
<dbReference type="AlphaFoldDB" id="A0A0F6YIK7"/>
<evidence type="ECO:0000256" key="1">
    <source>
        <dbReference type="SAM" id="Phobius"/>
    </source>
</evidence>
<dbReference type="STRING" id="927083.DB32_002387"/>
<proteinExistence type="predicted"/>
<name>A0A0F6YIK7_9BACT</name>
<dbReference type="Proteomes" id="UP000034883">
    <property type="component" value="Chromosome"/>
</dbReference>
<feature type="transmembrane region" description="Helical" evidence="1">
    <location>
        <begin position="134"/>
        <end position="152"/>
    </location>
</feature>